<protein>
    <submittedName>
        <fullName evidence="1">Uncharacterized protein</fullName>
    </submittedName>
</protein>
<accession>A0ACC1AGQ9</accession>
<dbReference type="Proteomes" id="UP001164250">
    <property type="component" value="Chromosome 11"/>
</dbReference>
<dbReference type="EMBL" id="CM047907">
    <property type="protein sequence ID" value="KAJ0084991.1"/>
    <property type="molecule type" value="Genomic_DNA"/>
</dbReference>
<name>A0ACC1AGQ9_9ROSI</name>
<reference evidence="2" key="1">
    <citation type="journal article" date="2023" name="G3 (Bethesda)">
        <title>Genome assembly and association tests identify interacting loci associated with vigor, precocity, and sex in interspecific pistachio rootstocks.</title>
        <authorList>
            <person name="Palmer W."/>
            <person name="Jacygrad E."/>
            <person name="Sagayaradj S."/>
            <person name="Cavanaugh K."/>
            <person name="Han R."/>
            <person name="Bertier L."/>
            <person name="Beede B."/>
            <person name="Kafkas S."/>
            <person name="Golino D."/>
            <person name="Preece J."/>
            <person name="Michelmore R."/>
        </authorList>
    </citation>
    <scope>NUCLEOTIDE SEQUENCE [LARGE SCALE GENOMIC DNA]</scope>
</reference>
<organism evidence="1 2">
    <name type="scientific">Pistacia atlantica</name>
    <dbReference type="NCBI Taxonomy" id="434234"/>
    <lineage>
        <taxon>Eukaryota</taxon>
        <taxon>Viridiplantae</taxon>
        <taxon>Streptophyta</taxon>
        <taxon>Embryophyta</taxon>
        <taxon>Tracheophyta</taxon>
        <taxon>Spermatophyta</taxon>
        <taxon>Magnoliopsida</taxon>
        <taxon>eudicotyledons</taxon>
        <taxon>Gunneridae</taxon>
        <taxon>Pentapetalae</taxon>
        <taxon>rosids</taxon>
        <taxon>malvids</taxon>
        <taxon>Sapindales</taxon>
        <taxon>Anacardiaceae</taxon>
        <taxon>Pistacia</taxon>
    </lineage>
</organism>
<evidence type="ECO:0000313" key="1">
    <source>
        <dbReference type="EMBL" id="KAJ0084991.1"/>
    </source>
</evidence>
<evidence type="ECO:0000313" key="2">
    <source>
        <dbReference type="Proteomes" id="UP001164250"/>
    </source>
</evidence>
<keyword evidence="2" id="KW-1185">Reference proteome</keyword>
<proteinExistence type="predicted"/>
<comment type="caution">
    <text evidence="1">The sequence shown here is derived from an EMBL/GenBank/DDBJ whole genome shotgun (WGS) entry which is preliminary data.</text>
</comment>
<gene>
    <name evidence="1" type="ORF">Patl1_29500</name>
</gene>
<sequence>MESLYAKLFEKYDKLKKKKFTEFEEINKDQELKFVNYVTAAEELIEYLRNDNEQCTNNEQVVEYQKLLMEENQKNKALSEEVERLQKFYQERISSCSKDDKNDNMQLNTPKGAQTVSGKLPTGSSKRMKRKRSSEIRTEREGIVMPSCSGQDDAIAGESMKDLSKETVSSGGFVYDRLPECCKRTIDRSGDVNDSGCPNCLFQALVEYLVGMKVSAFSQTDGICISALHQSSGYSFSLTWVENAAGKESDLLYRVVSLGTFERVAPEWMREVLMFSMSMCPIFFERIARVIKLHN</sequence>